<reference evidence="2 3" key="1">
    <citation type="submission" date="2023-01" db="EMBL/GenBank/DDBJ databases">
        <title>Analysis of 21 Apiospora genomes using comparative genomics revels a genus with tremendous synthesis potential of carbohydrate active enzymes and secondary metabolites.</title>
        <authorList>
            <person name="Sorensen T."/>
        </authorList>
    </citation>
    <scope>NUCLEOTIDE SEQUENCE [LARGE SCALE GENOMIC DNA]</scope>
    <source>
        <strain evidence="2 3">CBS 135458</strain>
    </source>
</reference>
<sequence length="125" mass="13717">MEAKDGDELREWRDVGFPMWFMIKSTKTFEPVQKREPTKFGVSDSDAPSDASKTPVATATSADVMIETVHGLRKAIASTPLPAGKDTILGGGPLVEYTFDDAYREDQKAYMKANGLKGLSASRWT</sequence>
<evidence type="ECO:0000313" key="2">
    <source>
        <dbReference type="EMBL" id="KAK8049340.1"/>
    </source>
</evidence>
<protein>
    <submittedName>
        <fullName evidence="2">Uncharacterized protein</fullName>
    </submittedName>
</protein>
<accession>A0ABR1TU03</accession>
<dbReference type="GeneID" id="92095542"/>
<dbReference type="RefSeq" id="XP_066711589.1">
    <property type="nucleotide sequence ID" value="XM_066862479.1"/>
</dbReference>
<feature type="region of interest" description="Disordered" evidence="1">
    <location>
        <begin position="33"/>
        <end position="58"/>
    </location>
</feature>
<keyword evidence="3" id="KW-1185">Reference proteome</keyword>
<proteinExistence type="predicted"/>
<gene>
    <name evidence="2" type="ORF">PG994_011070</name>
</gene>
<evidence type="ECO:0000256" key="1">
    <source>
        <dbReference type="SAM" id="MobiDB-lite"/>
    </source>
</evidence>
<organism evidence="2 3">
    <name type="scientific">Apiospora phragmitis</name>
    <dbReference type="NCBI Taxonomy" id="2905665"/>
    <lineage>
        <taxon>Eukaryota</taxon>
        <taxon>Fungi</taxon>
        <taxon>Dikarya</taxon>
        <taxon>Ascomycota</taxon>
        <taxon>Pezizomycotina</taxon>
        <taxon>Sordariomycetes</taxon>
        <taxon>Xylariomycetidae</taxon>
        <taxon>Amphisphaeriales</taxon>
        <taxon>Apiosporaceae</taxon>
        <taxon>Apiospora</taxon>
    </lineage>
</organism>
<dbReference type="EMBL" id="JAQQWL010000011">
    <property type="protein sequence ID" value="KAK8049340.1"/>
    <property type="molecule type" value="Genomic_DNA"/>
</dbReference>
<comment type="caution">
    <text evidence="2">The sequence shown here is derived from an EMBL/GenBank/DDBJ whole genome shotgun (WGS) entry which is preliminary data.</text>
</comment>
<name>A0ABR1TU03_9PEZI</name>
<dbReference type="Proteomes" id="UP001480595">
    <property type="component" value="Unassembled WGS sequence"/>
</dbReference>
<evidence type="ECO:0000313" key="3">
    <source>
        <dbReference type="Proteomes" id="UP001480595"/>
    </source>
</evidence>